<sequence length="61" mass="7269">MANDYKIESTRKQIKKLQINDNDEAHNNPNLHSEEQDELELPDNSTEELYKLDIIITDFFF</sequence>
<accession>A0A2N1M270</accession>
<evidence type="ECO:0000313" key="3">
    <source>
        <dbReference type="Proteomes" id="UP000233469"/>
    </source>
</evidence>
<reference evidence="2 3" key="2">
    <citation type="submission" date="2017-10" db="EMBL/GenBank/DDBJ databases">
        <title>Extensive intraspecific genome diversity in a model arbuscular mycorrhizal fungus.</title>
        <authorList>
            <person name="Chen E.C.H."/>
            <person name="Morin E."/>
            <person name="Baudet D."/>
            <person name="Noel J."/>
            <person name="Ndikumana S."/>
            <person name="Charron P."/>
            <person name="St-Onge C."/>
            <person name="Giorgi J."/>
            <person name="Grigoriev I.V."/>
            <person name="Roux C."/>
            <person name="Martin F.M."/>
            <person name="Corradi N."/>
        </authorList>
    </citation>
    <scope>NUCLEOTIDE SEQUENCE [LARGE SCALE GENOMIC DNA]</scope>
    <source>
        <strain evidence="2 3">C2</strain>
    </source>
</reference>
<evidence type="ECO:0000313" key="2">
    <source>
        <dbReference type="EMBL" id="PKK55748.1"/>
    </source>
</evidence>
<reference evidence="2 3" key="1">
    <citation type="submission" date="2016-04" db="EMBL/GenBank/DDBJ databases">
        <title>Genome analyses suggest a sexual origin of heterokaryosis in a supposedly ancient asexual fungus.</title>
        <authorList>
            <person name="Ropars J."/>
            <person name="Sedzielewska K."/>
            <person name="Noel J."/>
            <person name="Charron P."/>
            <person name="Farinelli L."/>
            <person name="Marton T."/>
            <person name="Kruger M."/>
            <person name="Pelin A."/>
            <person name="Brachmann A."/>
            <person name="Corradi N."/>
        </authorList>
    </citation>
    <scope>NUCLEOTIDE SEQUENCE [LARGE SCALE GENOMIC DNA]</scope>
    <source>
        <strain evidence="2 3">C2</strain>
    </source>
</reference>
<dbReference type="AlphaFoldDB" id="A0A2N1M270"/>
<dbReference type="EMBL" id="LLXL01006918">
    <property type="protein sequence ID" value="PKK55748.1"/>
    <property type="molecule type" value="Genomic_DNA"/>
</dbReference>
<feature type="region of interest" description="Disordered" evidence="1">
    <location>
        <begin position="18"/>
        <end position="43"/>
    </location>
</feature>
<organism evidence="2 3">
    <name type="scientific">Rhizophagus irregularis</name>
    <dbReference type="NCBI Taxonomy" id="588596"/>
    <lineage>
        <taxon>Eukaryota</taxon>
        <taxon>Fungi</taxon>
        <taxon>Fungi incertae sedis</taxon>
        <taxon>Mucoromycota</taxon>
        <taxon>Glomeromycotina</taxon>
        <taxon>Glomeromycetes</taxon>
        <taxon>Glomerales</taxon>
        <taxon>Glomeraceae</taxon>
        <taxon>Rhizophagus</taxon>
    </lineage>
</organism>
<protein>
    <submittedName>
        <fullName evidence="2">Uncharacterized protein</fullName>
    </submittedName>
</protein>
<proteinExistence type="predicted"/>
<dbReference type="Proteomes" id="UP000233469">
    <property type="component" value="Unassembled WGS sequence"/>
</dbReference>
<name>A0A2N1M270_9GLOM</name>
<gene>
    <name evidence="2" type="ORF">RhiirC2_801605</name>
</gene>
<evidence type="ECO:0000256" key="1">
    <source>
        <dbReference type="SAM" id="MobiDB-lite"/>
    </source>
</evidence>
<comment type="caution">
    <text evidence="2">The sequence shown here is derived from an EMBL/GenBank/DDBJ whole genome shotgun (WGS) entry which is preliminary data.</text>
</comment>